<sequence>MSLTPVSPLHLAVALDGTGWHPASWREPGARPRELFTAAYWADLVAEAEAGLLDFVTIEDGLAPQSAHPLEPDERTDQVRGRLDAVLIASRVAPLTRHIGLVPTVVATHTEPFHISKAIATLDYVSGGRAGVRVRYSARPDEAAHFGRRTIPRIESFESPEAQGLIDELAEEAADYVEAVRRLWDSWEDGAEIRDAATGRFIDRDKLHYIDFEGRHFSVRGPSITPRPPQGQPVVSALGHQTQPYRLIAHQADIGYITPYDAADTHRIVGEIRAEQQAAGRAGEPLHLFADLVVFLDDSRAEAEDRRARLDALAGEPYTSDARIFTGTEEELADLVDELGEAGVSGVRLRPGVLAHDLPRISRRLAPELRRRGRFREAYEAGTLRGLLGLDRPANRYAATATEAAGDATAAASAGTAEAAGDATAATAAASAGTAEAAQAPAAATPAA</sequence>
<gene>
    <name evidence="8" type="ORF">M1O15_19270</name>
</gene>
<keyword evidence="4" id="KW-0503">Monooxygenase</keyword>
<evidence type="ECO:0000259" key="7">
    <source>
        <dbReference type="Pfam" id="PF00296"/>
    </source>
</evidence>
<comment type="similarity">
    <text evidence="5">Belongs to the NtaA/SnaA/DszA monooxygenase family.</text>
</comment>
<keyword evidence="9" id="KW-1185">Reference proteome</keyword>
<dbReference type="PANTHER" id="PTHR30011">
    <property type="entry name" value="ALKANESULFONATE MONOOXYGENASE-RELATED"/>
    <property type="match status" value="1"/>
</dbReference>
<evidence type="ECO:0000256" key="1">
    <source>
        <dbReference type="ARBA" id="ARBA00022630"/>
    </source>
</evidence>
<feature type="domain" description="Luciferase-like" evidence="7">
    <location>
        <begin position="30"/>
        <end position="312"/>
    </location>
</feature>
<feature type="region of interest" description="Disordered" evidence="6">
    <location>
        <begin position="413"/>
        <end position="448"/>
    </location>
</feature>
<dbReference type="Gene3D" id="3.20.20.30">
    <property type="entry name" value="Luciferase-like domain"/>
    <property type="match status" value="1"/>
</dbReference>
<keyword evidence="1" id="KW-0285">Flavoprotein</keyword>
<name>A0ABT0IDZ2_9ACTN</name>
<reference evidence="8 9" key="1">
    <citation type="submission" date="2022-04" db="EMBL/GenBank/DDBJ databases">
        <title>Streptomyces sp. nov. LCR6-01 isolated from Lichen of Dirinaria sp.</title>
        <authorList>
            <person name="Kanchanasin P."/>
            <person name="Tanasupawat S."/>
            <person name="Phongsopitanun W."/>
        </authorList>
    </citation>
    <scope>NUCLEOTIDE SEQUENCE [LARGE SCALE GENOMIC DNA]</scope>
    <source>
        <strain evidence="8 9">LCR6-01</strain>
    </source>
</reference>
<dbReference type="InterPro" id="IPR011251">
    <property type="entry name" value="Luciferase-like_dom"/>
</dbReference>
<dbReference type="Proteomes" id="UP001522868">
    <property type="component" value="Unassembled WGS sequence"/>
</dbReference>
<evidence type="ECO:0000313" key="8">
    <source>
        <dbReference type="EMBL" id="MCK8679495.1"/>
    </source>
</evidence>
<organism evidence="8 9">
    <name type="scientific">Streptomyces lichenis</name>
    <dbReference type="NCBI Taxonomy" id="2306967"/>
    <lineage>
        <taxon>Bacteria</taxon>
        <taxon>Bacillati</taxon>
        <taxon>Actinomycetota</taxon>
        <taxon>Actinomycetes</taxon>
        <taxon>Kitasatosporales</taxon>
        <taxon>Streptomycetaceae</taxon>
        <taxon>Streptomyces</taxon>
    </lineage>
</organism>
<dbReference type="InterPro" id="IPR016215">
    <property type="entry name" value="NTA_MOA"/>
</dbReference>
<dbReference type="InterPro" id="IPR036661">
    <property type="entry name" value="Luciferase-like_sf"/>
</dbReference>
<dbReference type="RefSeq" id="WP_248635192.1">
    <property type="nucleotide sequence ID" value="NZ_JALPTH010000018.1"/>
</dbReference>
<evidence type="ECO:0000256" key="6">
    <source>
        <dbReference type="SAM" id="MobiDB-lite"/>
    </source>
</evidence>
<dbReference type="PANTHER" id="PTHR30011:SF16">
    <property type="entry name" value="C2H2 FINGER DOMAIN TRANSCRIPTION FACTOR (EUROFUNG)-RELATED"/>
    <property type="match status" value="1"/>
</dbReference>
<evidence type="ECO:0000313" key="9">
    <source>
        <dbReference type="Proteomes" id="UP001522868"/>
    </source>
</evidence>
<keyword evidence="2" id="KW-0288">FMN</keyword>
<accession>A0ABT0IDZ2</accession>
<dbReference type="EMBL" id="JALPTH010000018">
    <property type="protein sequence ID" value="MCK8679495.1"/>
    <property type="molecule type" value="Genomic_DNA"/>
</dbReference>
<protein>
    <submittedName>
        <fullName evidence="8">LLM class flavin-dependent oxidoreductase</fullName>
    </submittedName>
</protein>
<evidence type="ECO:0000256" key="4">
    <source>
        <dbReference type="ARBA" id="ARBA00023033"/>
    </source>
</evidence>
<dbReference type="PIRSF" id="PIRSF000337">
    <property type="entry name" value="NTA_MOA"/>
    <property type="match status" value="1"/>
</dbReference>
<keyword evidence="3" id="KW-0560">Oxidoreductase</keyword>
<evidence type="ECO:0000256" key="2">
    <source>
        <dbReference type="ARBA" id="ARBA00022643"/>
    </source>
</evidence>
<evidence type="ECO:0000256" key="3">
    <source>
        <dbReference type="ARBA" id="ARBA00023002"/>
    </source>
</evidence>
<evidence type="ECO:0000256" key="5">
    <source>
        <dbReference type="ARBA" id="ARBA00033748"/>
    </source>
</evidence>
<dbReference type="InterPro" id="IPR051260">
    <property type="entry name" value="Diverse_substr_monoxygenases"/>
</dbReference>
<dbReference type="SUPFAM" id="SSF51679">
    <property type="entry name" value="Bacterial luciferase-like"/>
    <property type="match status" value="1"/>
</dbReference>
<proteinExistence type="inferred from homology"/>
<dbReference type="Pfam" id="PF00296">
    <property type="entry name" value="Bac_luciferase"/>
    <property type="match status" value="1"/>
</dbReference>
<comment type="caution">
    <text evidence="8">The sequence shown here is derived from an EMBL/GenBank/DDBJ whole genome shotgun (WGS) entry which is preliminary data.</text>
</comment>